<dbReference type="PANTHER" id="PTHR43739:SF5">
    <property type="entry name" value="EXO-ALPHA-SIALIDASE"/>
    <property type="match status" value="1"/>
</dbReference>
<keyword evidence="1" id="KW-0677">Repeat</keyword>
<feature type="domain" description="Sortilin N-terminal" evidence="3">
    <location>
        <begin position="132"/>
        <end position="256"/>
    </location>
</feature>
<dbReference type="InterPro" id="IPR052025">
    <property type="entry name" value="Xyloglucanase_GH74"/>
</dbReference>
<dbReference type="KEGG" id="hfl:PUV54_15325"/>
<dbReference type="PANTHER" id="PTHR43739">
    <property type="entry name" value="XYLOGLUCANASE (EUROFUNG)"/>
    <property type="match status" value="1"/>
</dbReference>
<dbReference type="Pfam" id="PF15902">
    <property type="entry name" value="Sortilin-Vps10"/>
    <property type="match status" value="2"/>
</dbReference>
<sequence>MRSLLVVVAALLALPLTACAQDANSQETEDKGPMVSSTFNGMALRNIGPAFMSGRIADIAIVEDNPSTWYVAVGSGGVWKTENSGTTWKPLFDKQASYSIGALAVDPSNENTIWVGTGENVGGRHVGYGDGLYRSRDGGESWQHMGLKESEHISTIIVHPDDPNTVWVAVQGPLWSSGGERGLFKTSDGGITWNNVLSAGEWTGVTDVIIDPRDPDRLYAATWQHHRTVAAYMGGGPETGIHVSEDGGETWEELTSGLPDGSMGKIGLAISPQQPDVVYAAIELDRRTGGVWRSANRGASWEKVGDKTGGGTGPHYYQELFAHPHHFDRIYLVSNTTQVSHDGGKTWRNINNEYKHVDDHAIAFHPTNPDYIIVGSDGGLYESHDDEKSWRYIDNLPVTQFYKVAVDDTEPFYLVYGGTQDNNSQGGPSRTDNQHGIRNSDWFVTLFADGHQSATEPGNPDIMYAEWQEGNLVRVDRTTGEIVHVQPQPSPGDPAERFNWDAPILVSSHNPQRIYFASQRLWRSDNRGDQWRALSGDLTRDEDRMLLPLMGRQWSWDAGWDLAAMSQYNTITSIAESPIDENILYVGTDDGVIQSTADGGETWTRINVSRLPGVPERAFVNDIRADLFDANTVYVALDNHKYGDFKPYLYKSTNRGQTWQSISGDLPERHLVWRVVQDDENANLMFAATEFGLFFTVDGGSRWVELQGGAPTIAYRDVTIQRREDDVVAASFGRGFFILDDYSPLREITEEALEEDALLFPGRRAWWYMEQNPLAFSEGGTQGHSYYRAPNPPFGAVFTYYLKEDLKSLAETRQEAEKEKLDAWEDTPFTGYDAVEEERREIEPQIWLTVRDADGNIVRRINGPAKKGIHRVAWDLRYPAMTAVTGQEDPEDPPTGYLAAPGQYTVSLSKRVRGETTELVAAKPFTVERLRNGALPGMEPAETVAFWERLSRLQRAVSAASSSVGELNTKMGHLKTALARSRTAPAALDAQWRELRREIYELEAALGGNQSMNEVGQDTPPSVQSRLGKVLVGTGLSTYGPTNTHLSQIDIVEQDFAAIRDRINTLKQTDMPAFENALIEAGAPWTPGGLVPTP</sequence>
<gene>
    <name evidence="4" type="ORF">PUV54_15325</name>
</gene>
<dbReference type="Gene3D" id="2.130.10.10">
    <property type="entry name" value="YVTN repeat-like/Quinoprotein amine dehydrogenase"/>
    <property type="match status" value="5"/>
</dbReference>
<feature type="signal peptide" evidence="2">
    <location>
        <begin position="1"/>
        <end position="20"/>
    </location>
</feature>
<keyword evidence="2" id="KW-0732">Signal</keyword>
<evidence type="ECO:0000256" key="1">
    <source>
        <dbReference type="ARBA" id="ARBA00022737"/>
    </source>
</evidence>
<accession>A0AAF0CFE7</accession>
<keyword evidence="5" id="KW-1185">Reference proteome</keyword>
<dbReference type="SUPFAM" id="SSF110296">
    <property type="entry name" value="Oligoxyloglucan reducing end-specific cellobiohydrolase"/>
    <property type="match status" value="1"/>
</dbReference>
<organism evidence="4 5">
    <name type="scientific">Hyphococcus flavus</name>
    <dbReference type="NCBI Taxonomy" id="1866326"/>
    <lineage>
        <taxon>Bacteria</taxon>
        <taxon>Pseudomonadati</taxon>
        <taxon>Pseudomonadota</taxon>
        <taxon>Alphaproteobacteria</taxon>
        <taxon>Parvularculales</taxon>
        <taxon>Parvularculaceae</taxon>
        <taxon>Hyphococcus</taxon>
    </lineage>
</organism>
<dbReference type="RefSeq" id="WP_274493186.1">
    <property type="nucleotide sequence ID" value="NZ_CP118166.1"/>
</dbReference>
<dbReference type="InterPro" id="IPR015943">
    <property type="entry name" value="WD40/YVTN_repeat-like_dom_sf"/>
</dbReference>
<dbReference type="SUPFAM" id="SSF50939">
    <property type="entry name" value="Sialidases"/>
    <property type="match status" value="1"/>
</dbReference>
<dbReference type="EMBL" id="CP118166">
    <property type="protein sequence ID" value="WDI31319.1"/>
    <property type="molecule type" value="Genomic_DNA"/>
</dbReference>
<proteinExistence type="predicted"/>
<feature type="chain" id="PRO_5042133397" description="Sortilin N-terminal domain-containing protein" evidence="2">
    <location>
        <begin position="21"/>
        <end position="1094"/>
    </location>
</feature>
<dbReference type="CDD" id="cd15482">
    <property type="entry name" value="Sialidase_non-viral"/>
    <property type="match status" value="1"/>
</dbReference>
<dbReference type="Proteomes" id="UP001214043">
    <property type="component" value="Chromosome"/>
</dbReference>
<dbReference type="AlphaFoldDB" id="A0AAF0CFE7"/>
<name>A0AAF0CFE7_9PROT</name>
<evidence type="ECO:0000313" key="5">
    <source>
        <dbReference type="Proteomes" id="UP001214043"/>
    </source>
</evidence>
<evidence type="ECO:0000256" key="2">
    <source>
        <dbReference type="SAM" id="SignalP"/>
    </source>
</evidence>
<reference evidence="4" key="1">
    <citation type="submission" date="2023-02" db="EMBL/GenBank/DDBJ databases">
        <title>Genome sequence of Hyphococcus flavus.</title>
        <authorList>
            <person name="Rong J.-C."/>
            <person name="Zhao Q."/>
            <person name="Yi M."/>
            <person name="Wu J.-Y."/>
        </authorList>
    </citation>
    <scope>NUCLEOTIDE SEQUENCE</scope>
    <source>
        <strain evidence="4">MCCC 1K03223</strain>
    </source>
</reference>
<feature type="domain" description="Sortilin N-terminal" evidence="3">
    <location>
        <begin position="291"/>
        <end position="401"/>
    </location>
</feature>
<protein>
    <recommendedName>
        <fullName evidence="3">Sortilin N-terminal domain-containing protein</fullName>
    </recommendedName>
</protein>
<evidence type="ECO:0000259" key="3">
    <source>
        <dbReference type="Pfam" id="PF15902"/>
    </source>
</evidence>
<dbReference type="Gene3D" id="2.60.40.4070">
    <property type="match status" value="1"/>
</dbReference>
<dbReference type="InterPro" id="IPR031778">
    <property type="entry name" value="Sortilin_N"/>
</dbReference>
<dbReference type="GO" id="GO:0010411">
    <property type="term" value="P:xyloglucan metabolic process"/>
    <property type="evidence" value="ECO:0007669"/>
    <property type="project" value="TreeGrafter"/>
</dbReference>
<dbReference type="InterPro" id="IPR036278">
    <property type="entry name" value="Sialidase_sf"/>
</dbReference>
<evidence type="ECO:0000313" key="4">
    <source>
        <dbReference type="EMBL" id="WDI31319.1"/>
    </source>
</evidence>